<dbReference type="Proteomes" id="UP000001194">
    <property type="component" value="Unassembled WGS sequence"/>
</dbReference>
<reference evidence="4 5" key="1">
    <citation type="journal article" date="2008" name="Nature">
        <title>The genome of Laccaria bicolor provides insights into mycorrhizal symbiosis.</title>
        <authorList>
            <person name="Martin F."/>
            <person name="Aerts A."/>
            <person name="Ahren D."/>
            <person name="Brun A."/>
            <person name="Danchin E.G.J."/>
            <person name="Duchaussoy F."/>
            <person name="Gibon J."/>
            <person name="Kohler A."/>
            <person name="Lindquist E."/>
            <person name="Pereda V."/>
            <person name="Salamov A."/>
            <person name="Shapiro H.J."/>
            <person name="Wuyts J."/>
            <person name="Blaudez D."/>
            <person name="Buee M."/>
            <person name="Brokstein P."/>
            <person name="Canbaeck B."/>
            <person name="Cohen D."/>
            <person name="Courty P.E."/>
            <person name="Coutinho P.M."/>
            <person name="Delaruelle C."/>
            <person name="Detter J.C."/>
            <person name="Deveau A."/>
            <person name="DiFazio S."/>
            <person name="Duplessis S."/>
            <person name="Fraissinet-Tachet L."/>
            <person name="Lucic E."/>
            <person name="Frey-Klett P."/>
            <person name="Fourrey C."/>
            <person name="Feussner I."/>
            <person name="Gay G."/>
            <person name="Grimwood J."/>
            <person name="Hoegger P.J."/>
            <person name="Jain P."/>
            <person name="Kilaru S."/>
            <person name="Labbe J."/>
            <person name="Lin Y.C."/>
            <person name="Legue V."/>
            <person name="Le Tacon F."/>
            <person name="Marmeisse R."/>
            <person name="Melayah D."/>
            <person name="Montanini B."/>
            <person name="Muratet M."/>
            <person name="Nehls U."/>
            <person name="Niculita-Hirzel H."/>
            <person name="Oudot-Le Secq M.P."/>
            <person name="Peter M."/>
            <person name="Quesneville H."/>
            <person name="Rajashekar B."/>
            <person name="Reich M."/>
            <person name="Rouhier N."/>
            <person name="Schmutz J."/>
            <person name="Yin T."/>
            <person name="Chalot M."/>
            <person name="Henrissat B."/>
            <person name="Kuees U."/>
            <person name="Lucas S."/>
            <person name="Van de Peer Y."/>
            <person name="Podila G.K."/>
            <person name="Polle A."/>
            <person name="Pukkila P.J."/>
            <person name="Richardson P.M."/>
            <person name="Rouze P."/>
            <person name="Sanders I.R."/>
            <person name="Stajich J.E."/>
            <person name="Tunlid A."/>
            <person name="Tuskan G."/>
            <person name="Grigoriev I.V."/>
        </authorList>
    </citation>
    <scope>NUCLEOTIDE SEQUENCE [LARGE SCALE GENOMIC DNA]</scope>
    <source>
        <strain evidence="5">S238N-H82 / ATCC MYA-4686</strain>
    </source>
</reference>
<dbReference type="HOGENOM" id="CLU_016779_0_0_1"/>
<sequence length="840" mass="90561">MAVTPKKLVRWDANNVSISDFASPSFQNGSMDSVMLSTSSLEFINSQLVAHGFTTKPGLSLDGTSVDDAQRVVKCLLSMLGQRVEDMERTEELTTKLRTLSYDHERLMSMHRTAVERAAKAERETNLHKSRLTTALRSLQTSEHAHKQTTAELQRTRTNLQGVRATAQAEMKKKEKDIERTAEKWQKLSDAQLKLTPSGMRCANAAVVDGSEVLGKGQGFLEVALEQAEQAREQLGVENLHLRKLVLRTVNEMQLALHKARSCLSEKEIEEPVPFTLTTLFPMSPTTMAADKIASVIEGLQESLTALSSRALNPPTPSSVPQLPTGEIERLQGIITALKEELARSQKQSMAHAVETQAMFDKFAEDHRVATNDIDDMSVELMSVPLRDQEKDRLDKIRLELDMERQKFTEAAMKLGREKAAMEAERIKFLDEKRSWQVEVMLADLPPTPAPASPARQSTTYKSMSPVKSPRKSPRKSPVKINVGKASPRKMTRRSLASPVKVVPAYETEVIPPPLPAPTFLKPLAASLLPSSFVLPPPSPHASLPTRPALPPAAPISPPEASSSSSVTDSIPSSSSLSSESTEITPSTPPAARRPFPVAKPFAQRMIHAYSPAKPSPLSRILMLADSPLSINLSHVFEGDSSGLGVVREEDESGGGLGYGSGSLLPPAPQEEKMSLAAELGVESPPDTPLQEKKVERNVQIKGGALPGKGRVFFPDPKKSTSIAPSTVAKGKAKAEALASNAGTRGRMVLEKENSDNSKSTKATGTGKVSPPGPIKVSTGPVESSKKAADAKPNASKPAFDTGRGRVSKAPPIPAGRGGGPRRVLVDSADAPPIGKSWRG</sequence>
<keyword evidence="2" id="KW-0175">Coiled coil</keyword>
<dbReference type="InParanoid" id="B0CTK8"/>
<evidence type="ECO:0000256" key="3">
    <source>
        <dbReference type="SAM" id="MobiDB-lite"/>
    </source>
</evidence>
<evidence type="ECO:0000256" key="1">
    <source>
        <dbReference type="ARBA" id="ARBA00009291"/>
    </source>
</evidence>
<dbReference type="KEGG" id="lbc:LACBIDRAFT_305167"/>
<feature type="region of interest" description="Disordered" evidence="3">
    <location>
        <begin position="649"/>
        <end position="671"/>
    </location>
</feature>
<evidence type="ECO:0000256" key="2">
    <source>
        <dbReference type="ARBA" id="ARBA00023054"/>
    </source>
</evidence>
<dbReference type="STRING" id="486041.B0CTK8"/>
<accession>B0CTK8</accession>
<gene>
    <name evidence="4" type="ORF">LACBIDRAFT_305167</name>
</gene>
<feature type="region of interest" description="Disordered" evidence="3">
    <location>
        <begin position="446"/>
        <end position="496"/>
    </location>
</feature>
<dbReference type="GeneID" id="6070804"/>
<dbReference type="Pfam" id="PF11559">
    <property type="entry name" value="ADIP"/>
    <property type="match status" value="1"/>
</dbReference>
<feature type="compositionally biased region" description="Low complexity" evidence="3">
    <location>
        <begin position="559"/>
        <end position="586"/>
    </location>
</feature>
<evidence type="ECO:0000313" key="4">
    <source>
        <dbReference type="EMBL" id="EDR14508.1"/>
    </source>
</evidence>
<keyword evidence="5" id="KW-1185">Reference proteome</keyword>
<feature type="region of interest" description="Disordered" evidence="3">
    <location>
        <begin position="701"/>
        <end position="840"/>
    </location>
</feature>
<dbReference type="OrthoDB" id="312015at2759"/>
<dbReference type="InterPro" id="IPR021622">
    <property type="entry name" value="Afadin/alpha-actinin-bd"/>
</dbReference>
<feature type="region of interest" description="Disordered" evidence="3">
    <location>
        <begin position="538"/>
        <end position="596"/>
    </location>
</feature>
<feature type="compositionally biased region" description="Pro residues" evidence="3">
    <location>
        <begin position="548"/>
        <end position="558"/>
    </location>
</feature>
<organism evidence="5">
    <name type="scientific">Laccaria bicolor (strain S238N-H82 / ATCC MYA-4686)</name>
    <name type="common">Bicoloured deceiver</name>
    <name type="synonym">Laccaria laccata var. bicolor</name>
    <dbReference type="NCBI Taxonomy" id="486041"/>
    <lineage>
        <taxon>Eukaryota</taxon>
        <taxon>Fungi</taxon>
        <taxon>Dikarya</taxon>
        <taxon>Basidiomycota</taxon>
        <taxon>Agaricomycotina</taxon>
        <taxon>Agaricomycetes</taxon>
        <taxon>Agaricomycetidae</taxon>
        <taxon>Agaricales</taxon>
        <taxon>Agaricineae</taxon>
        <taxon>Hydnangiaceae</taxon>
        <taxon>Laccaria</taxon>
    </lineage>
</organism>
<proteinExistence type="inferred from homology"/>
<feature type="compositionally biased region" description="Basic residues" evidence="3">
    <location>
        <begin position="469"/>
        <end position="478"/>
    </location>
</feature>
<comment type="similarity">
    <text evidence="1">Belongs to the ADIP family.</text>
</comment>
<dbReference type="PANTHER" id="PTHR47057">
    <property type="entry name" value="AFADIN/ALPHA-ACTININ-BINDING"/>
    <property type="match status" value="1"/>
</dbReference>
<dbReference type="EMBL" id="DS547092">
    <property type="protein sequence ID" value="EDR14508.1"/>
    <property type="molecule type" value="Genomic_DNA"/>
</dbReference>
<protein>
    <submittedName>
        <fullName evidence="4">Predicted protein</fullName>
    </submittedName>
</protein>
<dbReference type="AlphaFoldDB" id="B0CTK8"/>
<evidence type="ECO:0000313" key="5">
    <source>
        <dbReference type="Proteomes" id="UP000001194"/>
    </source>
</evidence>
<dbReference type="PANTHER" id="PTHR47057:SF1">
    <property type="entry name" value="AFADIN_ALPHA-ACTININ-BINDING PROTEIN"/>
    <property type="match status" value="1"/>
</dbReference>
<name>B0CTK8_LACBS</name>
<dbReference type="RefSeq" id="XP_001875067.1">
    <property type="nucleotide sequence ID" value="XM_001875032.1"/>
</dbReference>